<dbReference type="CDD" id="cd02440">
    <property type="entry name" value="AdoMet_MTases"/>
    <property type="match status" value="1"/>
</dbReference>
<keyword evidence="1 4" id="KW-0489">Methyltransferase</keyword>
<dbReference type="SUPFAM" id="SSF48452">
    <property type="entry name" value="TPR-like"/>
    <property type="match status" value="1"/>
</dbReference>
<sequence>MVWDVGSRRNYPTFESCLWMSSVLSSSGDLSADRRYQFAQSLAGAGDYAAAADLMVETLARVPGWAAGWMALGDWAEAAGRDEQAAGAFGRVLVLDAADRFGAGLRLDLLRRVPVAEAMPAAFVETLFDQYAPRFDTSLTEKLRYRGPDLLAAAVSGPLGRVLDLGCGTGLMGQAIAGRCERLEGWDISAGMLDQARAKGLYDRLEKRDLARLEHGAARWDTILAADVFIYLGALERITAWVVHALAPGGRFAFTVEAGEGADVTLQPSRRYAHGADYLRMLMADAGFGAVHLETAILRQDRGAPIMSYIVTCSGLRRATDQTGEEAELA</sequence>
<evidence type="ECO:0000259" key="3">
    <source>
        <dbReference type="Pfam" id="PF13649"/>
    </source>
</evidence>
<organism evidence="4 5">
    <name type="scientific">Thalassovita litoralis</name>
    <dbReference type="NCBI Taxonomy" id="1010611"/>
    <lineage>
        <taxon>Bacteria</taxon>
        <taxon>Pseudomonadati</taxon>
        <taxon>Pseudomonadota</taxon>
        <taxon>Alphaproteobacteria</taxon>
        <taxon>Rhodobacterales</taxon>
        <taxon>Roseobacteraceae</taxon>
        <taxon>Thalassovita</taxon>
    </lineage>
</organism>
<dbReference type="SUPFAM" id="SSF53335">
    <property type="entry name" value="S-adenosyl-L-methionine-dependent methyltransferases"/>
    <property type="match status" value="1"/>
</dbReference>
<evidence type="ECO:0000313" key="5">
    <source>
        <dbReference type="Proteomes" id="UP000316030"/>
    </source>
</evidence>
<evidence type="ECO:0000313" key="4">
    <source>
        <dbReference type="EMBL" id="SMO97048.1"/>
    </source>
</evidence>
<dbReference type="Gene3D" id="3.40.50.150">
    <property type="entry name" value="Vaccinia Virus protein VP39"/>
    <property type="match status" value="1"/>
</dbReference>
<dbReference type="InterPro" id="IPR029063">
    <property type="entry name" value="SAM-dependent_MTases_sf"/>
</dbReference>
<dbReference type="Pfam" id="PF13649">
    <property type="entry name" value="Methyltransf_25"/>
    <property type="match status" value="1"/>
</dbReference>
<evidence type="ECO:0000256" key="1">
    <source>
        <dbReference type="ARBA" id="ARBA00022603"/>
    </source>
</evidence>
<dbReference type="InterPro" id="IPR041698">
    <property type="entry name" value="Methyltransf_25"/>
</dbReference>
<dbReference type="GO" id="GO:0008168">
    <property type="term" value="F:methyltransferase activity"/>
    <property type="evidence" value="ECO:0007669"/>
    <property type="project" value="UniProtKB-KW"/>
</dbReference>
<reference evidence="4 5" key="1">
    <citation type="submission" date="2017-05" db="EMBL/GenBank/DDBJ databases">
        <authorList>
            <person name="Varghese N."/>
            <person name="Submissions S."/>
        </authorList>
    </citation>
    <scope>NUCLEOTIDE SEQUENCE [LARGE SCALE GENOMIC DNA]</scope>
    <source>
        <strain evidence="4 5">DSM 29506</strain>
    </source>
</reference>
<name>A0A521FLG1_9RHOB</name>
<feature type="domain" description="Methyltransferase" evidence="3">
    <location>
        <begin position="162"/>
        <end position="250"/>
    </location>
</feature>
<dbReference type="EMBL" id="FXTO01000034">
    <property type="protein sequence ID" value="SMO97048.1"/>
    <property type="molecule type" value="Genomic_DNA"/>
</dbReference>
<dbReference type="GO" id="GO:0032259">
    <property type="term" value="P:methylation"/>
    <property type="evidence" value="ECO:0007669"/>
    <property type="project" value="UniProtKB-KW"/>
</dbReference>
<gene>
    <name evidence="4" type="ORF">SAMN06265173_13424</name>
</gene>
<dbReference type="AlphaFoldDB" id="A0A521FLG1"/>
<protein>
    <submittedName>
        <fullName evidence="4">Predicted methyltransferase, contains TPR repeat</fullName>
    </submittedName>
</protein>
<dbReference type="Proteomes" id="UP000316030">
    <property type="component" value="Unassembled WGS sequence"/>
</dbReference>
<proteinExistence type="predicted"/>
<dbReference type="PANTHER" id="PTHR43861">
    <property type="entry name" value="TRANS-ACONITATE 2-METHYLTRANSFERASE-RELATED"/>
    <property type="match status" value="1"/>
</dbReference>
<dbReference type="PANTHER" id="PTHR43861:SF1">
    <property type="entry name" value="TRANS-ACONITATE 2-METHYLTRANSFERASE"/>
    <property type="match status" value="1"/>
</dbReference>
<keyword evidence="2 4" id="KW-0808">Transferase</keyword>
<accession>A0A521FLG1</accession>
<keyword evidence="5" id="KW-1185">Reference proteome</keyword>
<dbReference type="InterPro" id="IPR011990">
    <property type="entry name" value="TPR-like_helical_dom_sf"/>
</dbReference>
<evidence type="ECO:0000256" key="2">
    <source>
        <dbReference type="ARBA" id="ARBA00022679"/>
    </source>
</evidence>